<dbReference type="Proteomes" id="UP001214638">
    <property type="component" value="Unassembled WGS sequence"/>
</dbReference>
<dbReference type="GeneID" id="94334397"/>
<evidence type="ECO:0000256" key="2">
    <source>
        <dbReference type="ARBA" id="ARBA00022840"/>
    </source>
</evidence>
<comment type="caution">
    <text evidence="4">The sequence shown here is derived from an EMBL/GenBank/DDBJ whole genome shotgun (WGS) entry which is preliminary data.</text>
</comment>
<dbReference type="InterPro" id="IPR000873">
    <property type="entry name" value="AMP-dep_synth/lig_dom"/>
</dbReference>
<dbReference type="InterPro" id="IPR020845">
    <property type="entry name" value="AMP-binding_CS"/>
</dbReference>
<dbReference type="GO" id="GO:0016020">
    <property type="term" value="C:membrane"/>
    <property type="evidence" value="ECO:0007669"/>
    <property type="project" value="TreeGrafter"/>
</dbReference>
<gene>
    <name evidence="4" type="ORF">BdWA1_000099</name>
</gene>
<keyword evidence="5" id="KW-1185">Reference proteome</keyword>
<keyword evidence="1" id="KW-0547">Nucleotide-binding</keyword>
<dbReference type="SUPFAM" id="SSF56801">
    <property type="entry name" value="Acetyl-CoA synthetase-like"/>
    <property type="match status" value="1"/>
</dbReference>
<proteinExistence type="predicted"/>
<feature type="domain" description="AMP-dependent synthetase/ligase" evidence="3">
    <location>
        <begin position="44"/>
        <end position="483"/>
    </location>
</feature>
<dbReference type="GO" id="GO:0004467">
    <property type="term" value="F:long-chain fatty acid-CoA ligase activity"/>
    <property type="evidence" value="ECO:0007669"/>
    <property type="project" value="TreeGrafter"/>
</dbReference>
<dbReference type="GO" id="GO:0005783">
    <property type="term" value="C:endoplasmic reticulum"/>
    <property type="evidence" value="ECO:0007669"/>
    <property type="project" value="TreeGrafter"/>
</dbReference>
<dbReference type="PANTHER" id="PTHR43272:SF33">
    <property type="entry name" value="AMP-BINDING DOMAIN-CONTAINING PROTEIN-RELATED"/>
    <property type="match status" value="1"/>
</dbReference>
<dbReference type="InterPro" id="IPR042099">
    <property type="entry name" value="ANL_N_sf"/>
</dbReference>
<evidence type="ECO:0000313" key="4">
    <source>
        <dbReference type="EMBL" id="KAK2197102.1"/>
    </source>
</evidence>
<protein>
    <submittedName>
        <fullName evidence="4">Bifunctional AMP-binding</fullName>
    </submittedName>
</protein>
<organism evidence="4 5">
    <name type="scientific">Babesia duncani</name>
    <dbReference type="NCBI Taxonomy" id="323732"/>
    <lineage>
        <taxon>Eukaryota</taxon>
        <taxon>Sar</taxon>
        <taxon>Alveolata</taxon>
        <taxon>Apicomplexa</taxon>
        <taxon>Aconoidasida</taxon>
        <taxon>Piroplasmida</taxon>
        <taxon>Babesiidae</taxon>
        <taxon>Babesia</taxon>
    </lineage>
</organism>
<evidence type="ECO:0000313" key="5">
    <source>
        <dbReference type="Proteomes" id="UP001214638"/>
    </source>
</evidence>
<dbReference type="RefSeq" id="XP_067803944.1">
    <property type="nucleotide sequence ID" value="XM_067945153.1"/>
</dbReference>
<dbReference type="Gene3D" id="3.40.50.12780">
    <property type="entry name" value="N-terminal domain of ligase-like"/>
    <property type="match status" value="1"/>
</dbReference>
<keyword evidence="2" id="KW-0067">ATP-binding</keyword>
<reference evidence="4" key="1">
    <citation type="journal article" date="2023" name="Nat. Microbiol.">
        <title>Babesia duncani multi-omics identifies virulence factors and drug targets.</title>
        <authorList>
            <person name="Singh P."/>
            <person name="Lonardi S."/>
            <person name="Liang Q."/>
            <person name="Vydyam P."/>
            <person name="Khabirova E."/>
            <person name="Fang T."/>
            <person name="Gihaz S."/>
            <person name="Thekkiniath J."/>
            <person name="Munshi M."/>
            <person name="Abel S."/>
            <person name="Ciampossin L."/>
            <person name="Batugedara G."/>
            <person name="Gupta M."/>
            <person name="Lu X.M."/>
            <person name="Lenz T."/>
            <person name="Chakravarty S."/>
            <person name="Cornillot E."/>
            <person name="Hu Y."/>
            <person name="Ma W."/>
            <person name="Gonzalez L.M."/>
            <person name="Sanchez S."/>
            <person name="Estrada K."/>
            <person name="Sanchez-Flores A."/>
            <person name="Montero E."/>
            <person name="Harb O.S."/>
            <person name="Le Roch K.G."/>
            <person name="Mamoun C.B."/>
        </authorList>
    </citation>
    <scope>NUCLEOTIDE SEQUENCE</scope>
    <source>
        <strain evidence="4">WA1</strain>
    </source>
</reference>
<dbReference type="PANTHER" id="PTHR43272">
    <property type="entry name" value="LONG-CHAIN-FATTY-ACID--COA LIGASE"/>
    <property type="match status" value="1"/>
</dbReference>
<dbReference type="EMBL" id="JALLKP010000001">
    <property type="protein sequence ID" value="KAK2197102.1"/>
    <property type="molecule type" value="Genomic_DNA"/>
</dbReference>
<dbReference type="PROSITE" id="PS00455">
    <property type="entry name" value="AMP_BINDING"/>
    <property type="match status" value="1"/>
</dbReference>
<accession>A0AAD9PMF8</accession>
<name>A0AAD9PMF8_9APIC</name>
<dbReference type="AlphaFoldDB" id="A0AAD9PMF8"/>
<sequence length="661" mass="74650">MDRESRKDPSVPNFYSVAIPGTEEKGALITLLFYRWGIFENSLKKNPQAPCISKREVSKDGTLGDFKARTYEEVANLARVVGSSIAQLNMITEIDPQIKQVPPAKLFGLYVPNCEEWLLCELGCYAYGYALVPIYNTMNVTAVESILIESELTVLLVHSSTLDSLLQVFDRDNSGVQLQLIILVGFEEIPEKVKNKKFKAKFILWDEFLKKGEKKVLPMTPAPIDSINVISYTSGTTGIPKGVIITHKNFVDIVVVTIHYADTFCDLKIKSFARHISYLPMAHLFEKTFVHAVYLCGGHIGLYSGDVKKILEDIQVFKPTFFVSVPRLFQRIHDKVMGTVSEAGGIKQWIFNQGLKTKISNIVKNGDYTHRLYDTIIFNKIQKLLGGNVQWMFVGSSGMDPMIVNRIKAFFGIPVMWGYALTECTAGASIQVLYDTDASQCGGPLPTLQFRIRSVPDLNYCADRKPIRGELLMRGVHVTPGYFKNKALTDEVLEDGWLHTGDIVEMLENGSIRIIDRIKLLFKLAQGEYISPTYIESIINGCPLIAQSFISGKPDEMCPVAIIVPDEERIKFWKNENGMADKTFEEICKTEKLRLAILEEIAQRSLESQLRGYEKVKAIHITHEPFTVENGLLTSTQKLRRHELTLRYGPHIDNLYNEIKI</sequence>
<evidence type="ECO:0000259" key="3">
    <source>
        <dbReference type="Pfam" id="PF00501"/>
    </source>
</evidence>
<dbReference type="KEGG" id="bdw:94334397"/>
<evidence type="ECO:0000256" key="1">
    <source>
        <dbReference type="ARBA" id="ARBA00022741"/>
    </source>
</evidence>
<dbReference type="Pfam" id="PF00501">
    <property type="entry name" value="AMP-binding"/>
    <property type="match status" value="1"/>
</dbReference>
<dbReference type="GO" id="GO:0005524">
    <property type="term" value="F:ATP binding"/>
    <property type="evidence" value="ECO:0007669"/>
    <property type="project" value="UniProtKB-KW"/>
</dbReference>